<protein>
    <submittedName>
        <fullName evidence="2">Streptococcal surface protein A</fullName>
    </submittedName>
</protein>
<reference evidence="2 3" key="1">
    <citation type="submission" date="2022-01" db="EMBL/GenBank/DDBJ databases">
        <title>A high-quality chromosome-level genome assembly of rohu carp, Labeo rohita.</title>
        <authorList>
            <person name="Arick M.A. II"/>
            <person name="Hsu C.-Y."/>
            <person name="Magbanua Z."/>
            <person name="Pechanova O."/>
            <person name="Grover C."/>
            <person name="Miller E."/>
            <person name="Thrash A."/>
            <person name="Ezzel L."/>
            <person name="Alam S."/>
            <person name="Benzie J."/>
            <person name="Hamilton M."/>
            <person name="Karsi A."/>
            <person name="Lawrence M.L."/>
            <person name="Peterson D.G."/>
        </authorList>
    </citation>
    <scope>NUCLEOTIDE SEQUENCE [LARGE SCALE GENOMIC DNA]</scope>
    <source>
        <strain evidence="3">BAU-BD-2019</strain>
        <tissue evidence="2">Blood</tissue>
    </source>
</reference>
<gene>
    <name evidence="2" type="ORF">H4Q32_025728</name>
</gene>
<evidence type="ECO:0000256" key="1">
    <source>
        <dbReference type="SAM" id="MobiDB-lite"/>
    </source>
</evidence>
<dbReference type="EMBL" id="JACTAM010002307">
    <property type="protein sequence ID" value="KAI2645220.1"/>
    <property type="molecule type" value="Genomic_DNA"/>
</dbReference>
<evidence type="ECO:0000313" key="2">
    <source>
        <dbReference type="EMBL" id="KAI2645220.1"/>
    </source>
</evidence>
<evidence type="ECO:0000313" key="3">
    <source>
        <dbReference type="Proteomes" id="UP000830375"/>
    </source>
</evidence>
<dbReference type="Proteomes" id="UP000830375">
    <property type="component" value="Unassembled WGS sequence"/>
</dbReference>
<feature type="region of interest" description="Disordered" evidence="1">
    <location>
        <begin position="129"/>
        <end position="165"/>
    </location>
</feature>
<keyword evidence="3" id="KW-1185">Reference proteome</keyword>
<name>A0ABQ8L3A8_LABRO</name>
<accession>A0ABQ8L3A8</accession>
<sequence>MSQETAVHPESRHFTTDLQKPHHIAADHQEPHTVSADIPEPCHVSSHLVVPTLLSHAEPTLPSHMPTASTPSSPAGIPLSTVLPVIAVAILSVWATHCTPESLSVHESAPESLFVRESVPEASHVHEFAPVPPESTPEISSDHKSAPVPPEVATPAAEPPKRAPTSYELSAHPVTTMEANHEFSACSVTAKELVHEHSALLWGFLLSSALLWWSSASPWKSSDSSVPLWRIFAPVCSAVLLGFTGSTMVDFCSSVLLFCHCFKAQVLQCFTVCHCSTIQFHILCMDLAHHPTPWSTSVPPPTWTVVFFFSARSRS</sequence>
<comment type="caution">
    <text evidence="2">The sequence shown here is derived from an EMBL/GenBank/DDBJ whole genome shotgun (WGS) entry which is preliminary data.</text>
</comment>
<proteinExistence type="predicted"/>
<organism evidence="2 3">
    <name type="scientific">Labeo rohita</name>
    <name type="common">Indian major carp</name>
    <name type="synonym">Cyprinus rohita</name>
    <dbReference type="NCBI Taxonomy" id="84645"/>
    <lineage>
        <taxon>Eukaryota</taxon>
        <taxon>Metazoa</taxon>
        <taxon>Chordata</taxon>
        <taxon>Craniata</taxon>
        <taxon>Vertebrata</taxon>
        <taxon>Euteleostomi</taxon>
        <taxon>Actinopterygii</taxon>
        <taxon>Neopterygii</taxon>
        <taxon>Teleostei</taxon>
        <taxon>Ostariophysi</taxon>
        <taxon>Cypriniformes</taxon>
        <taxon>Cyprinidae</taxon>
        <taxon>Labeoninae</taxon>
        <taxon>Labeonini</taxon>
        <taxon>Labeo</taxon>
    </lineage>
</organism>